<dbReference type="RefSeq" id="WP_136730583.1">
    <property type="nucleotide sequence ID" value="NZ_SUMC01000145.1"/>
</dbReference>
<dbReference type="OrthoDB" id="4327363at2"/>
<proteinExistence type="predicted"/>
<gene>
    <name evidence="3" type="ORF">FCI23_49740</name>
</gene>
<feature type="region of interest" description="Disordered" evidence="1">
    <location>
        <begin position="34"/>
        <end position="65"/>
    </location>
</feature>
<sequence length="158" mass="17607">MMSILKRWAVFAAALAAFLGLTIGTAAAVAPTCGRGHHHGAVHQAKGHEHPRGDQSGARHHRHAPRDCPAGTLCAYTGDNYTGDLAWVSHSHADLRHSYVLRHVHSLYDNARYRSVTVYTRSHYRGQTLTLRPGTGVRHLAAHNHGHIKSVRWHRHHR</sequence>
<feature type="chain" id="PRO_5020335378" evidence="2">
    <location>
        <begin position="29"/>
        <end position="158"/>
    </location>
</feature>
<evidence type="ECO:0000256" key="1">
    <source>
        <dbReference type="SAM" id="MobiDB-lite"/>
    </source>
</evidence>
<dbReference type="Proteomes" id="UP000305778">
    <property type="component" value="Unassembled WGS sequence"/>
</dbReference>
<dbReference type="InterPro" id="IPR011024">
    <property type="entry name" value="G_crystallin-like"/>
</dbReference>
<feature type="signal peptide" evidence="2">
    <location>
        <begin position="1"/>
        <end position="28"/>
    </location>
</feature>
<keyword evidence="4" id="KW-1185">Reference proteome</keyword>
<evidence type="ECO:0000313" key="3">
    <source>
        <dbReference type="EMBL" id="TJZ97417.1"/>
    </source>
</evidence>
<keyword evidence="2" id="KW-0732">Signal</keyword>
<organism evidence="3 4">
    <name type="scientific">Actinacidiphila oryziradicis</name>
    <dbReference type="NCBI Taxonomy" id="2571141"/>
    <lineage>
        <taxon>Bacteria</taxon>
        <taxon>Bacillati</taxon>
        <taxon>Actinomycetota</taxon>
        <taxon>Actinomycetes</taxon>
        <taxon>Kitasatosporales</taxon>
        <taxon>Streptomycetaceae</taxon>
        <taxon>Actinacidiphila</taxon>
    </lineage>
</organism>
<name>A0A4U0RPY2_9ACTN</name>
<dbReference type="Gene3D" id="2.60.20.10">
    <property type="entry name" value="Crystallins"/>
    <property type="match status" value="1"/>
</dbReference>
<accession>A0A4U0RPY2</accession>
<dbReference type="SUPFAM" id="SSF49695">
    <property type="entry name" value="gamma-Crystallin-like"/>
    <property type="match status" value="1"/>
</dbReference>
<dbReference type="Pfam" id="PF03995">
    <property type="entry name" value="Inhibitor_I36"/>
    <property type="match status" value="1"/>
</dbReference>
<dbReference type="AlphaFoldDB" id="A0A4U0RPY2"/>
<dbReference type="EMBL" id="SUMC01000145">
    <property type="protein sequence ID" value="TJZ97417.1"/>
    <property type="molecule type" value="Genomic_DNA"/>
</dbReference>
<comment type="caution">
    <text evidence="3">The sequence shown here is derived from an EMBL/GenBank/DDBJ whole genome shotgun (WGS) entry which is preliminary data.</text>
</comment>
<protein>
    <submittedName>
        <fullName evidence="3">Uncharacterized protein</fullName>
    </submittedName>
</protein>
<reference evidence="3 4" key="1">
    <citation type="submission" date="2019-04" db="EMBL/GenBank/DDBJ databases">
        <title>Streptomyces oryziradicis sp. nov., a novel actinomycete isolated from rhizosphere soil of rice (Oryza sativa L.).</title>
        <authorList>
            <person name="Li C."/>
        </authorList>
    </citation>
    <scope>NUCLEOTIDE SEQUENCE [LARGE SCALE GENOMIC DNA]</scope>
    <source>
        <strain evidence="3 4">NEAU-C40</strain>
    </source>
</reference>
<evidence type="ECO:0000313" key="4">
    <source>
        <dbReference type="Proteomes" id="UP000305778"/>
    </source>
</evidence>
<evidence type="ECO:0000256" key="2">
    <source>
        <dbReference type="SAM" id="SignalP"/>
    </source>
</evidence>